<organism evidence="2 3">
    <name type="scientific">Brevundimonas goettingensis</name>
    <dbReference type="NCBI Taxonomy" id="2774190"/>
    <lineage>
        <taxon>Bacteria</taxon>
        <taxon>Pseudomonadati</taxon>
        <taxon>Pseudomonadota</taxon>
        <taxon>Alphaproteobacteria</taxon>
        <taxon>Caulobacterales</taxon>
        <taxon>Caulobacteraceae</taxon>
        <taxon>Brevundimonas</taxon>
    </lineage>
</organism>
<feature type="transmembrane region" description="Helical" evidence="1">
    <location>
        <begin position="16"/>
        <end position="35"/>
    </location>
</feature>
<sequence length="217" mass="22959">MTDEINAVDRQAEDRLAGGLILGGTLAALFLMLHHPTSLHGPDDGHLMRDWSNGLVHGGMIACILILMAGASALPRRLGEQYLSVRAGAMAFNGGMIALIGAALVNGFTVPRIMAHAANPELARLQAAPFGALNQVLAFFGMVLIGAACALWAVRMLRQRSMTRVAGVLGIGVAVLSGWWLMHGHGNFSLLPAVIALTIFAVWSLIVGVQLIRGQIR</sequence>
<feature type="transmembrane region" description="Helical" evidence="1">
    <location>
        <begin position="165"/>
        <end position="182"/>
    </location>
</feature>
<keyword evidence="1" id="KW-1133">Transmembrane helix</keyword>
<evidence type="ECO:0000256" key="1">
    <source>
        <dbReference type="SAM" id="Phobius"/>
    </source>
</evidence>
<evidence type="ECO:0000313" key="2">
    <source>
        <dbReference type="EMBL" id="QTC91779.1"/>
    </source>
</evidence>
<feature type="transmembrane region" description="Helical" evidence="1">
    <location>
        <begin position="188"/>
        <end position="212"/>
    </location>
</feature>
<feature type="transmembrane region" description="Helical" evidence="1">
    <location>
        <begin position="55"/>
        <end position="75"/>
    </location>
</feature>
<keyword evidence="1" id="KW-0812">Transmembrane</keyword>
<keyword evidence="3" id="KW-1185">Reference proteome</keyword>
<accession>A0A975GWH1</accession>
<dbReference type="EMBL" id="CP062222">
    <property type="protein sequence ID" value="QTC91779.1"/>
    <property type="molecule type" value="Genomic_DNA"/>
</dbReference>
<feature type="transmembrane region" description="Helical" evidence="1">
    <location>
        <begin position="130"/>
        <end position="153"/>
    </location>
</feature>
<evidence type="ECO:0008006" key="4">
    <source>
        <dbReference type="Google" id="ProtNLM"/>
    </source>
</evidence>
<proteinExistence type="predicted"/>
<reference evidence="2" key="1">
    <citation type="submission" date="2020-09" db="EMBL/GenBank/DDBJ databases">
        <title>Brevundimonas sp. LVF2 isolated from a puddle in Goettingen, Germany.</title>
        <authorList>
            <person name="Friedrich I."/>
            <person name="Klassen A."/>
            <person name="Hannes N."/>
            <person name="Schneider D."/>
            <person name="Hertel R."/>
            <person name="Daniel R."/>
        </authorList>
    </citation>
    <scope>NUCLEOTIDE SEQUENCE</scope>
    <source>
        <strain evidence="2">LVF2</strain>
    </source>
</reference>
<dbReference type="AlphaFoldDB" id="A0A975GWH1"/>
<gene>
    <name evidence="2" type="ORF">IFJ75_02270</name>
</gene>
<protein>
    <recommendedName>
        <fullName evidence="4">DUF998 domain-containing protein</fullName>
    </recommendedName>
</protein>
<keyword evidence="1" id="KW-0472">Membrane</keyword>
<dbReference type="KEGG" id="bgoe:IFJ75_02270"/>
<name>A0A975GWH1_9CAUL</name>
<feature type="transmembrane region" description="Helical" evidence="1">
    <location>
        <begin position="87"/>
        <end position="110"/>
    </location>
</feature>
<evidence type="ECO:0000313" key="3">
    <source>
        <dbReference type="Proteomes" id="UP000663918"/>
    </source>
</evidence>
<dbReference type="Proteomes" id="UP000663918">
    <property type="component" value="Chromosome"/>
</dbReference>
<dbReference type="RefSeq" id="WP_207870954.1">
    <property type="nucleotide sequence ID" value="NZ_CP062222.1"/>
</dbReference>